<dbReference type="InterPro" id="IPR053847">
    <property type="entry name" value="DUF6928"/>
</dbReference>
<dbReference type="Pfam" id="PF21997">
    <property type="entry name" value="DUF6928"/>
    <property type="match status" value="1"/>
</dbReference>
<organism evidence="1 2">
    <name type="scientific">Nocardiopsis composta</name>
    <dbReference type="NCBI Taxonomy" id="157465"/>
    <lineage>
        <taxon>Bacteria</taxon>
        <taxon>Bacillati</taxon>
        <taxon>Actinomycetota</taxon>
        <taxon>Actinomycetes</taxon>
        <taxon>Streptosporangiales</taxon>
        <taxon>Nocardiopsidaceae</taxon>
        <taxon>Nocardiopsis</taxon>
    </lineage>
</organism>
<comment type="caution">
    <text evidence="1">The sequence shown here is derived from an EMBL/GenBank/DDBJ whole genome shotgun (WGS) entry which is preliminary data.</text>
</comment>
<protein>
    <submittedName>
        <fullName evidence="1">Uncharacterized protein</fullName>
    </submittedName>
</protein>
<dbReference type="RefSeq" id="WP_184399136.1">
    <property type="nucleotide sequence ID" value="NZ_BAAAJD010000089.1"/>
</dbReference>
<proteinExistence type="predicted"/>
<dbReference type="EMBL" id="JACHDB010000002">
    <property type="protein sequence ID" value="MBB5435937.1"/>
    <property type="molecule type" value="Genomic_DNA"/>
</dbReference>
<evidence type="ECO:0000313" key="2">
    <source>
        <dbReference type="Proteomes" id="UP000572635"/>
    </source>
</evidence>
<evidence type="ECO:0000313" key="1">
    <source>
        <dbReference type="EMBL" id="MBB5435937.1"/>
    </source>
</evidence>
<reference evidence="1 2" key="1">
    <citation type="submission" date="2020-08" db="EMBL/GenBank/DDBJ databases">
        <title>Sequencing the genomes of 1000 actinobacteria strains.</title>
        <authorList>
            <person name="Klenk H.-P."/>
        </authorList>
    </citation>
    <scope>NUCLEOTIDE SEQUENCE [LARGE SCALE GENOMIC DNA]</scope>
    <source>
        <strain evidence="1 2">DSM 44551</strain>
    </source>
</reference>
<gene>
    <name evidence="1" type="ORF">HDA36_006085</name>
</gene>
<accession>A0A7W8QST0</accession>
<dbReference type="AlphaFoldDB" id="A0A7W8QST0"/>
<name>A0A7W8QST0_9ACTN</name>
<keyword evidence="2" id="KW-1185">Reference proteome</keyword>
<dbReference type="Proteomes" id="UP000572635">
    <property type="component" value="Unassembled WGS sequence"/>
</dbReference>
<sequence>MGAKTAVVAFCDTDPAFVLRAGDAAEPAAARELVERIFPGRVGGSVGPGYLADAVLPGEYVYAGAFSGLEIVCGGPVVQDLPADFGAPPWKTDRKGVYLHTMQSTVDTAMFGVWRDGELLRAVGVSPEHRPWLVGEPLPFEAPWWAGEYRDASVAGLPFHPMAFGEAALCALFGFVTAGAPGAAPVLDPFQVTLEGFRVD</sequence>